<evidence type="ECO:0000313" key="3">
    <source>
        <dbReference type="EMBL" id="KCZ84519.1"/>
    </source>
</evidence>
<dbReference type="PATRIC" id="fig|1280949.3.peg.522"/>
<keyword evidence="4" id="KW-1185">Reference proteome</keyword>
<dbReference type="RefSeq" id="WP_035569258.1">
    <property type="nucleotide sequence ID" value="NZ_ARYH01000001.1"/>
</dbReference>
<comment type="caution">
    <text evidence="3">The sequence shown here is derived from an EMBL/GenBank/DDBJ whole genome shotgun (WGS) entry which is preliminary data.</text>
</comment>
<evidence type="ECO:0000259" key="2">
    <source>
        <dbReference type="Pfam" id="PF00582"/>
    </source>
</evidence>
<gene>
    <name evidence="3" type="ORF">HAD_02530</name>
</gene>
<dbReference type="InterPro" id="IPR014729">
    <property type="entry name" value="Rossmann-like_a/b/a_fold"/>
</dbReference>
<name>A0A069E3T3_9PROT</name>
<dbReference type="eggNOG" id="COG0589">
    <property type="taxonomic scope" value="Bacteria"/>
</dbReference>
<evidence type="ECO:0000313" key="4">
    <source>
        <dbReference type="Proteomes" id="UP000027446"/>
    </source>
</evidence>
<dbReference type="InterPro" id="IPR006016">
    <property type="entry name" value="UspA"/>
</dbReference>
<comment type="similarity">
    <text evidence="1">Belongs to the universal stress protein A family.</text>
</comment>
<dbReference type="CDD" id="cd00293">
    <property type="entry name" value="USP-like"/>
    <property type="match status" value="1"/>
</dbReference>
<dbReference type="Proteomes" id="UP000027446">
    <property type="component" value="Unassembled WGS sequence"/>
</dbReference>
<dbReference type="EMBL" id="ARYH01000001">
    <property type="protein sequence ID" value="KCZ84519.1"/>
    <property type="molecule type" value="Genomic_DNA"/>
</dbReference>
<evidence type="ECO:0000256" key="1">
    <source>
        <dbReference type="ARBA" id="ARBA00008791"/>
    </source>
</evidence>
<dbReference type="AlphaFoldDB" id="A0A069E3T3"/>
<proteinExistence type="inferred from homology"/>
<dbReference type="Gene3D" id="3.40.50.620">
    <property type="entry name" value="HUPs"/>
    <property type="match status" value="1"/>
</dbReference>
<dbReference type="PRINTS" id="PR01438">
    <property type="entry name" value="UNVRSLSTRESS"/>
</dbReference>
<dbReference type="SUPFAM" id="SSF52402">
    <property type="entry name" value="Adenine nucleotide alpha hydrolases-like"/>
    <property type="match status" value="1"/>
</dbReference>
<protein>
    <submittedName>
        <fullName evidence="3">Putative universal stress protein</fullName>
    </submittedName>
</protein>
<reference evidence="3 4" key="1">
    <citation type="journal article" date="2014" name="Antonie Van Leeuwenhoek">
        <title>Hyphomonas beringensis sp. nov. and Hyphomonas chukchiensis sp. nov., isolated from surface seawater of the Bering Sea and Chukchi Sea.</title>
        <authorList>
            <person name="Li C."/>
            <person name="Lai Q."/>
            <person name="Li G."/>
            <person name="Dong C."/>
            <person name="Wang J."/>
            <person name="Liao Y."/>
            <person name="Shao Z."/>
        </authorList>
    </citation>
    <scope>NUCLEOTIDE SEQUENCE [LARGE SCALE GENOMIC DNA]</scope>
    <source>
        <strain evidence="3 4">MHS-3</strain>
    </source>
</reference>
<accession>A0A069E3T3</accession>
<dbReference type="STRING" id="1280949.HAD_02530"/>
<sequence length="144" mass="15618">MTEQTTPPFPITQILVPVDMRHKEASRLAIESAVYLAGPAGANVSILTVTNPLGTHLTEMPEARKPEFDAFVAEEAERLGHAITPLFESHEAVNETIQKVIAKHGVDFVVMATHHPRLTDHLFGSHASQTALHANCSVLILRGG</sequence>
<dbReference type="InterPro" id="IPR006015">
    <property type="entry name" value="Universal_stress_UspA"/>
</dbReference>
<dbReference type="Pfam" id="PF00582">
    <property type="entry name" value="Usp"/>
    <property type="match status" value="1"/>
</dbReference>
<organism evidence="3 4">
    <name type="scientific">Hyphomonas adhaerens MHS-3</name>
    <dbReference type="NCBI Taxonomy" id="1280949"/>
    <lineage>
        <taxon>Bacteria</taxon>
        <taxon>Pseudomonadati</taxon>
        <taxon>Pseudomonadota</taxon>
        <taxon>Alphaproteobacteria</taxon>
        <taxon>Hyphomonadales</taxon>
        <taxon>Hyphomonadaceae</taxon>
        <taxon>Hyphomonas</taxon>
    </lineage>
</organism>
<feature type="domain" description="UspA" evidence="2">
    <location>
        <begin position="12"/>
        <end position="142"/>
    </location>
</feature>
<dbReference type="OrthoDB" id="9792500at2"/>